<evidence type="ECO:0000313" key="4">
    <source>
        <dbReference type="EMBL" id="GIH06772.1"/>
    </source>
</evidence>
<dbReference type="PANTHER" id="PTHR12215">
    <property type="entry name" value="PHOSPHOPANTETHEINE TRANSFERASE"/>
    <property type="match status" value="1"/>
</dbReference>
<evidence type="ECO:0000256" key="2">
    <source>
        <dbReference type="ARBA" id="ARBA00022679"/>
    </source>
</evidence>
<dbReference type="Proteomes" id="UP000612899">
    <property type="component" value="Unassembled WGS sequence"/>
</dbReference>
<evidence type="ECO:0000256" key="1">
    <source>
        <dbReference type="ARBA" id="ARBA00010990"/>
    </source>
</evidence>
<comment type="similarity">
    <text evidence="1">Belongs to the P-Pant transferase superfamily. Gsp/Sfp/HetI/AcpT family.</text>
</comment>
<dbReference type="InterPro" id="IPR050559">
    <property type="entry name" value="P-Pant_transferase_sf"/>
</dbReference>
<dbReference type="InterPro" id="IPR037143">
    <property type="entry name" value="4-PPantetheinyl_Trfase_dom_sf"/>
</dbReference>
<dbReference type="AlphaFoldDB" id="A0A8J3QBN6"/>
<dbReference type="Gene3D" id="3.90.470.20">
    <property type="entry name" value="4'-phosphopantetheinyl transferase domain"/>
    <property type="match status" value="1"/>
</dbReference>
<feature type="domain" description="4'-phosphopantetheinyl transferase" evidence="3">
    <location>
        <begin position="75"/>
        <end position="136"/>
    </location>
</feature>
<name>A0A8J3QBN6_9ACTN</name>
<evidence type="ECO:0000259" key="3">
    <source>
        <dbReference type="Pfam" id="PF01648"/>
    </source>
</evidence>
<evidence type="ECO:0000313" key="5">
    <source>
        <dbReference type="Proteomes" id="UP000612899"/>
    </source>
</evidence>
<dbReference type="GO" id="GO:0008897">
    <property type="term" value="F:holo-[acyl-carrier-protein] synthase activity"/>
    <property type="evidence" value="ECO:0007669"/>
    <property type="project" value="InterPro"/>
</dbReference>
<dbReference type="GO" id="GO:0005829">
    <property type="term" value="C:cytosol"/>
    <property type="evidence" value="ECO:0007669"/>
    <property type="project" value="TreeGrafter"/>
</dbReference>
<reference evidence="4" key="1">
    <citation type="submission" date="2021-01" db="EMBL/GenBank/DDBJ databases">
        <title>Whole genome shotgun sequence of Rhizocola hellebori NBRC 109834.</title>
        <authorList>
            <person name="Komaki H."/>
            <person name="Tamura T."/>
        </authorList>
    </citation>
    <scope>NUCLEOTIDE SEQUENCE</scope>
    <source>
        <strain evidence="4">NBRC 109834</strain>
    </source>
</reference>
<accession>A0A8J3QBN6</accession>
<gene>
    <name evidence="4" type="ORF">Rhe02_48390</name>
</gene>
<dbReference type="PANTHER" id="PTHR12215:SF10">
    <property type="entry name" value="L-AMINOADIPATE-SEMIALDEHYDE DEHYDROGENASE-PHOSPHOPANTETHEINYL TRANSFERASE"/>
    <property type="match status" value="1"/>
</dbReference>
<dbReference type="EMBL" id="BONY01000030">
    <property type="protein sequence ID" value="GIH06772.1"/>
    <property type="molecule type" value="Genomic_DNA"/>
</dbReference>
<dbReference type="InterPro" id="IPR008278">
    <property type="entry name" value="4-PPantetheinyl_Trfase_dom"/>
</dbReference>
<dbReference type="GO" id="GO:0019878">
    <property type="term" value="P:lysine biosynthetic process via aminoadipic acid"/>
    <property type="evidence" value="ECO:0007669"/>
    <property type="project" value="TreeGrafter"/>
</dbReference>
<keyword evidence="2" id="KW-0808">Transferase</keyword>
<comment type="caution">
    <text evidence="4">The sequence shown here is derived from an EMBL/GenBank/DDBJ whole genome shotgun (WGS) entry which is preliminary data.</text>
</comment>
<dbReference type="GO" id="GO:0000287">
    <property type="term" value="F:magnesium ion binding"/>
    <property type="evidence" value="ECO:0007669"/>
    <property type="project" value="InterPro"/>
</dbReference>
<protein>
    <recommendedName>
        <fullName evidence="3">4'-phosphopantetheinyl transferase domain-containing protein</fullName>
    </recommendedName>
</protein>
<proteinExistence type="inferred from homology"/>
<dbReference type="SUPFAM" id="SSF56214">
    <property type="entry name" value="4'-phosphopantetheinyl transferase"/>
    <property type="match status" value="1"/>
</dbReference>
<sequence>MGWDCITVLCSSEPGDQRALARRLIVEAAAELGVRAQVRSEASGQPVISGSPRPLHVSITHTRGLVAVAVTGLGAVGLDAEPLRQLDAIPLAAKWFNAAEVRWLGEVEPGARSTGFLQLWVRKEAVGKALGHGLRRHGLRREVPLPQEPERMAPVPGLEPLAVTAQLWQGGHLLGIACAIQAPILLR</sequence>
<dbReference type="RefSeq" id="WP_203910583.1">
    <property type="nucleotide sequence ID" value="NZ_BONY01000030.1"/>
</dbReference>
<organism evidence="4 5">
    <name type="scientific">Rhizocola hellebori</name>
    <dbReference type="NCBI Taxonomy" id="1392758"/>
    <lineage>
        <taxon>Bacteria</taxon>
        <taxon>Bacillati</taxon>
        <taxon>Actinomycetota</taxon>
        <taxon>Actinomycetes</taxon>
        <taxon>Micromonosporales</taxon>
        <taxon>Micromonosporaceae</taxon>
        <taxon>Rhizocola</taxon>
    </lineage>
</organism>
<dbReference type="Pfam" id="PF01648">
    <property type="entry name" value="ACPS"/>
    <property type="match status" value="1"/>
</dbReference>
<keyword evidence="5" id="KW-1185">Reference proteome</keyword>